<comment type="similarity">
    <text evidence="1">Belongs to the sigma-70 factor family. ECF subfamily.</text>
</comment>
<dbReference type="InterPro" id="IPR014284">
    <property type="entry name" value="RNA_pol_sigma-70_dom"/>
</dbReference>
<dbReference type="InterPro" id="IPR013249">
    <property type="entry name" value="RNA_pol_sigma70_r4_t2"/>
</dbReference>
<comment type="caution">
    <text evidence="7">The sequence shown here is derived from an EMBL/GenBank/DDBJ whole genome shotgun (WGS) entry which is preliminary data.</text>
</comment>
<sequence length="201" mass="23791">MNILNRKPVLPEDHELWQRFKLGNTLAFEALMSKYGRMLFSYGSKYSSDNEFVKDCIQDLFLDLWQKRESLNSTVVVKPYLLASLRRRIHRALEKQRWQSNTPLDCVEHFSIEFSVEEGLVEDETSRNVVYKVKYLIDQLTKRQQEVIYLKFFQELDREHISAIMSIAPQSVSNLLQAAIKQLKSQWKTEFFLVSLFNLFA</sequence>
<dbReference type="InterPro" id="IPR007627">
    <property type="entry name" value="RNA_pol_sigma70_r2"/>
</dbReference>
<dbReference type="NCBIfam" id="TIGR02937">
    <property type="entry name" value="sigma70-ECF"/>
    <property type="match status" value="1"/>
</dbReference>
<dbReference type="InterPro" id="IPR039425">
    <property type="entry name" value="RNA_pol_sigma-70-like"/>
</dbReference>
<dbReference type="AlphaFoldDB" id="A0A7K0EL29"/>
<dbReference type="PANTHER" id="PTHR43133:SF46">
    <property type="entry name" value="RNA POLYMERASE SIGMA-70 FACTOR ECF SUBFAMILY"/>
    <property type="match status" value="1"/>
</dbReference>
<evidence type="ECO:0000256" key="4">
    <source>
        <dbReference type="ARBA" id="ARBA00023163"/>
    </source>
</evidence>
<dbReference type="Pfam" id="PF08281">
    <property type="entry name" value="Sigma70_r4_2"/>
    <property type="match status" value="1"/>
</dbReference>
<dbReference type="GO" id="GO:0016987">
    <property type="term" value="F:sigma factor activity"/>
    <property type="evidence" value="ECO:0007669"/>
    <property type="project" value="UniProtKB-KW"/>
</dbReference>
<protein>
    <submittedName>
        <fullName evidence="7">Sigma-70 family RNA polymerase sigma factor</fullName>
    </submittedName>
</protein>
<dbReference type="SUPFAM" id="SSF88946">
    <property type="entry name" value="Sigma2 domain of RNA polymerase sigma factors"/>
    <property type="match status" value="1"/>
</dbReference>
<evidence type="ECO:0000256" key="3">
    <source>
        <dbReference type="ARBA" id="ARBA00023082"/>
    </source>
</evidence>
<dbReference type="GO" id="GO:0006352">
    <property type="term" value="P:DNA-templated transcription initiation"/>
    <property type="evidence" value="ECO:0007669"/>
    <property type="project" value="InterPro"/>
</dbReference>
<dbReference type="Gene3D" id="1.10.10.10">
    <property type="entry name" value="Winged helix-like DNA-binding domain superfamily/Winged helix DNA-binding domain"/>
    <property type="match status" value="1"/>
</dbReference>
<dbReference type="InterPro" id="IPR036388">
    <property type="entry name" value="WH-like_DNA-bd_sf"/>
</dbReference>
<dbReference type="Proteomes" id="UP000441754">
    <property type="component" value="Unassembled WGS sequence"/>
</dbReference>
<dbReference type="RefSeq" id="WP_154175876.1">
    <property type="nucleotide sequence ID" value="NZ_WJXZ01000007.1"/>
</dbReference>
<keyword evidence="3" id="KW-0731">Sigma factor</keyword>
<dbReference type="Pfam" id="PF04542">
    <property type="entry name" value="Sigma70_r2"/>
    <property type="match status" value="1"/>
</dbReference>
<dbReference type="OrthoDB" id="9150024at2"/>
<gene>
    <name evidence="7" type="ORF">GJJ30_14500</name>
</gene>
<keyword evidence="8" id="KW-1185">Reference proteome</keyword>
<evidence type="ECO:0000256" key="2">
    <source>
        <dbReference type="ARBA" id="ARBA00023015"/>
    </source>
</evidence>
<reference evidence="7 8" key="1">
    <citation type="journal article" date="2018" name="Antonie Van Leeuwenhoek">
        <title>Larkinella terrae sp. nov., isolated from soil on Jeju Island, South Korea.</title>
        <authorList>
            <person name="Ten L.N."/>
            <person name="Jeon J."/>
            <person name="Park S.J."/>
            <person name="Park S."/>
            <person name="Lee S.Y."/>
            <person name="Kim M.K."/>
            <person name="Jung H.Y."/>
        </authorList>
    </citation>
    <scope>NUCLEOTIDE SEQUENCE [LARGE SCALE GENOMIC DNA]</scope>
    <source>
        <strain evidence="7 8">KCTC 52001</strain>
    </source>
</reference>
<dbReference type="SUPFAM" id="SSF88659">
    <property type="entry name" value="Sigma3 and sigma4 domains of RNA polymerase sigma factors"/>
    <property type="match status" value="1"/>
</dbReference>
<dbReference type="InterPro" id="IPR013325">
    <property type="entry name" value="RNA_pol_sigma_r2"/>
</dbReference>
<dbReference type="EMBL" id="WJXZ01000007">
    <property type="protein sequence ID" value="MRS62509.1"/>
    <property type="molecule type" value="Genomic_DNA"/>
</dbReference>
<dbReference type="Gene3D" id="1.10.1740.10">
    <property type="match status" value="1"/>
</dbReference>
<organism evidence="7 8">
    <name type="scientific">Larkinella terrae</name>
    <dbReference type="NCBI Taxonomy" id="2025311"/>
    <lineage>
        <taxon>Bacteria</taxon>
        <taxon>Pseudomonadati</taxon>
        <taxon>Bacteroidota</taxon>
        <taxon>Cytophagia</taxon>
        <taxon>Cytophagales</taxon>
        <taxon>Spirosomataceae</taxon>
        <taxon>Larkinella</taxon>
    </lineage>
</organism>
<evidence type="ECO:0000259" key="5">
    <source>
        <dbReference type="Pfam" id="PF04542"/>
    </source>
</evidence>
<accession>A0A7K0EL29</accession>
<keyword evidence="2" id="KW-0805">Transcription regulation</keyword>
<evidence type="ECO:0000259" key="6">
    <source>
        <dbReference type="Pfam" id="PF08281"/>
    </source>
</evidence>
<proteinExistence type="inferred from homology"/>
<dbReference type="InterPro" id="IPR013324">
    <property type="entry name" value="RNA_pol_sigma_r3/r4-like"/>
</dbReference>
<feature type="domain" description="RNA polymerase sigma factor 70 region 4 type 2" evidence="6">
    <location>
        <begin position="135"/>
        <end position="183"/>
    </location>
</feature>
<evidence type="ECO:0000313" key="8">
    <source>
        <dbReference type="Proteomes" id="UP000441754"/>
    </source>
</evidence>
<evidence type="ECO:0000313" key="7">
    <source>
        <dbReference type="EMBL" id="MRS62509.1"/>
    </source>
</evidence>
<evidence type="ECO:0000256" key="1">
    <source>
        <dbReference type="ARBA" id="ARBA00010641"/>
    </source>
</evidence>
<dbReference type="PANTHER" id="PTHR43133">
    <property type="entry name" value="RNA POLYMERASE ECF-TYPE SIGMA FACTO"/>
    <property type="match status" value="1"/>
</dbReference>
<feature type="domain" description="RNA polymerase sigma-70 region 2" evidence="5">
    <location>
        <begin position="31"/>
        <end position="98"/>
    </location>
</feature>
<keyword evidence="4" id="KW-0804">Transcription</keyword>
<name>A0A7K0EL29_9BACT</name>
<dbReference type="GO" id="GO:0003677">
    <property type="term" value="F:DNA binding"/>
    <property type="evidence" value="ECO:0007669"/>
    <property type="project" value="InterPro"/>
</dbReference>